<accession>A0A1M5ZYT9</accession>
<dbReference type="Proteomes" id="UP000184608">
    <property type="component" value="Unassembled WGS sequence"/>
</dbReference>
<protein>
    <submittedName>
        <fullName evidence="1">Uncharacterized protein</fullName>
    </submittedName>
</protein>
<gene>
    <name evidence="1" type="ORF">VA7868_03410</name>
</gene>
<reference evidence="1 2" key="1">
    <citation type="submission" date="2016-11" db="EMBL/GenBank/DDBJ databases">
        <authorList>
            <person name="Jaros S."/>
            <person name="Januszkiewicz K."/>
            <person name="Wedrychowicz H."/>
        </authorList>
    </citation>
    <scope>NUCLEOTIDE SEQUENCE [LARGE SCALE GENOMIC DNA]</scope>
    <source>
        <strain evidence="1 2">CECT 7868</strain>
    </source>
</reference>
<proteinExistence type="predicted"/>
<sequence>MFIGDVVVENTMKIVSYLFCLMLLLSGFSVAAASPSLVGDWDCTASLQKPLFRLTLKSHDQYTALGDYHTQGVLTASLNGQPVEVKYAITGDGQWQVSQKTLKLKSRQLKFDNISNPEWEAFLNLRQYIPKQASGSFDIRSLTQQHLVLNNHRLTQNIQCERR</sequence>
<name>A0A1M5ZYT9_9VIBR</name>
<evidence type="ECO:0000313" key="1">
    <source>
        <dbReference type="EMBL" id="SHI29447.1"/>
    </source>
</evidence>
<keyword evidence="2" id="KW-1185">Reference proteome</keyword>
<dbReference type="EMBL" id="FQXZ01000039">
    <property type="protein sequence ID" value="SHI29447.1"/>
    <property type="molecule type" value="Genomic_DNA"/>
</dbReference>
<evidence type="ECO:0000313" key="2">
    <source>
        <dbReference type="Proteomes" id="UP000184608"/>
    </source>
</evidence>
<dbReference type="AlphaFoldDB" id="A0A1M5ZYT9"/>
<organism evidence="1 2">
    <name type="scientific">Vibrio aerogenes CECT 7868</name>
    <dbReference type="NCBI Taxonomy" id="1216006"/>
    <lineage>
        <taxon>Bacteria</taxon>
        <taxon>Pseudomonadati</taxon>
        <taxon>Pseudomonadota</taxon>
        <taxon>Gammaproteobacteria</taxon>
        <taxon>Vibrionales</taxon>
        <taxon>Vibrionaceae</taxon>
        <taxon>Vibrio</taxon>
    </lineage>
</organism>